<keyword evidence="2" id="KW-0540">Nuclease</keyword>
<gene>
    <name evidence="2" type="ORF">H8718_18850</name>
</gene>
<dbReference type="GO" id="GO:0003676">
    <property type="term" value="F:nucleic acid binding"/>
    <property type="evidence" value="ECO:0007669"/>
    <property type="project" value="InterPro"/>
</dbReference>
<evidence type="ECO:0000313" key="2">
    <source>
        <dbReference type="EMBL" id="MBC8581546.1"/>
    </source>
</evidence>
<dbReference type="Pfam" id="PF01844">
    <property type="entry name" value="HNH"/>
    <property type="match status" value="1"/>
</dbReference>
<reference evidence="2" key="1">
    <citation type="submission" date="2020-08" db="EMBL/GenBank/DDBJ databases">
        <title>Genome public.</title>
        <authorList>
            <person name="Liu C."/>
            <person name="Sun Q."/>
        </authorList>
    </citation>
    <scope>NUCLEOTIDE SEQUENCE</scope>
    <source>
        <strain evidence="2">NSJ-12</strain>
    </source>
</reference>
<dbReference type="Gene3D" id="1.10.30.50">
    <property type="match status" value="1"/>
</dbReference>
<dbReference type="AlphaFoldDB" id="A0A926EHZ4"/>
<accession>A0A926EHZ4</accession>
<organism evidence="2 3">
    <name type="scientific">Zhenhengia yiwuensis</name>
    <dbReference type="NCBI Taxonomy" id="2763666"/>
    <lineage>
        <taxon>Bacteria</taxon>
        <taxon>Bacillati</taxon>
        <taxon>Bacillota</taxon>
        <taxon>Clostridia</taxon>
        <taxon>Lachnospirales</taxon>
        <taxon>Lachnospiraceae</taxon>
        <taxon>Zhenhengia</taxon>
    </lineage>
</organism>
<keyword evidence="2" id="KW-0378">Hydrolase</keyword>
<proteinExistence type="predicted"/>
<feature type="domain" description="HNH" evidence="1">
    <location>
        <begin position="55"/>
        <end position="106"/>
    </location>
</feature>
<keyword evidence="2" id="KW-0255">Endonuclease</keyword>
<sequence length="130" mass="15701">MLKSCKYCGRIHDSKLDCGKKPSGYKRTSYKDKFRWTSLWKNKRDEIKRRDRRMCQVCIRELYAYGARKYNFQDIQVHHIDSLEENYSRRLDNENLIAICSHHHEMAEQGEIPKQVLFDIVREQEYPPTS</sequence>
<name>A0A926EHZ4_9FIRM</name>
<dbReference type="GO" id="GO:0004519">
    <property type="term" value="F:endonuclease activity"/>
    <property type="evidence" value="ECO:0007669"/>
    <property type="project" value="UniProtKB-KW"/>
</dbReference>
<dbReference type="GO" id="GO:0008270">
    <property type="term" value="F:zinc ion binding"/>
    <property type="evidence" value="ECO:0007669"/>
    <property type="project" value="InterPro"/>
</dbReference>
<comment type="caution">
    <text evidence="2">The sequence shown here is derived from an EMBL/GenBank/DDBJ whole genome shotgun (WGS) entry which is preliminary data.</text>
</comment>
<dbReference type="EMBL" id="JACRSY010000058">
    <property type="protein sequence ID" value="MBC8581546.1"/>
    <property type="molecule type" value="Genomic_DNA"/>
</dbReference>
<dbReference type="RefSeq" id="WP_249334517.1">
    <property type="nucleotide sequence ID" value="NZ_JACRSY010000058.1"/>
</dbReference>
<keyword evidence="3" id="KW-1185">Reference proteome</keyword>
<dbReference type="Proteomes" id="UP000655830">
    <property type="component" value="Unassembled WGS sequence"/>
</dbReference>
<evidence type="ECO:0000259" key="1">
    <source>
        <dbReference type="Pfam" id="PF01844"/>
    </source>
</evidence>
<dbReference type="InterPro" id="IPR002711">
    <property type="entry name" value="HNH"/>
</dbReference>
<protein>
    <submittedName>
        <fullName evidence="2">HNH endonuclease</fullName>
    </submittedName>
</protein>
<evidence type="ECO:0000313" key="3">
    <source>
        <dbReference type="Proteomes" id="UP000655830"/>
    </source>
</evidence>